<dbReference type="GeneID" id="24790729"/>
<keyword evidence="2" id="KW-1185">Reference proteome</keyword>
<dbReference type="InterPro" id="IPR022121">
    <property type="entry name" value="Peptidase_M73_camelysin"/>
</dbReference>
<dbReference type="Proteomes" id="UP000033066">
    <property type="component" value="Chromosome"/>
</dbReference>
<dbReference type="NCBIfam" id="TIGR04088">
    <property type="entry name" value="cognate_SipW"/>
    <property type="match status" value="1"/>
</dbReference>
<dbReference type="HOGENOM" id="CLU_1567133_0_0_2"/>
<dbReference type="EMBL" id="CP009517">
    <property type="protein sequence ID" value="AKB83660.1"/>
    <property type="molecule type" value="Genomic_DNA"/>
</dbReference>
<dbReference type="OrthoDB" id="375277at2157"/>
<evidence type="ECO:0000313" key="2">
    <source>
        <dbReference type="Proteomes" id="UP000033066"/>
    </source>
</evidence>
<gene>
    <name evidence="1" type="ORF">MSBR3_3082</name>
</gene>
<proteinExistence type="predicted"/>
<dbReference type="RefSeq" id="WP_048109267.1">
    <property type="nucleotide sequence ID" value="NZ_CP009517.1"/>
</dbReference>
<dbReference type="AlphaFoldDB" id="A0A0E3WY99"/>
<reference evidence="1" key="1">
    <citation type="submission" date="2014-07" db="EMBL/GenBank/DDBJ databases">
        <title>Methanogenic archaea and the global carbon cycle.</title>
        <authorList>
            <person name="Henriksen J.R."/>
            <person name="Luke J."/>
            <person name="Reinhart S."/>
            <person name="Benedict M.N."/>
            <person name="Youngblut N.D."/>
            <person name="Metcalf M.E."/>
            <person name="Whitaker R.J."/>
            <person name="Metcalf W.W."/>
        </authorList>
    </citation>
    <scope>NUCLEOTIDE SEQUENCE [LARGE SCALE GENOMIC DNA]</scope>
    <source>
        <strain evidence="1">3</strain>
    </source>
</reference>
<name>A0A0E3WY99_METBA</name>
<dbReference type="KEGG" id="mbak:MSBR3_3082"/>
<accession>A0A0E3WY99</accession>
<sequence>MVNKKIILSILIIGCIATVAGAGTWAYYTSSATSSGNSFTAGNMNISVTQEIGNVSIKPGDELGDKTIVVKNGGSIAIGKINLNYKPSNNQLSQHIEFSSVDIDGKQIAKKGVLSDLSSQTSVYEPEKPIQPGNSFEITLNDLKMDDKVTEGQGQTSTLVITLEAEQVHK</sequence>
<protein>
    <submittedName>
        <fullName evidence="1">Uncharacterized protein</fullName>
    </submittedName>
</protein>
<evidence type="ECO:0000313" key="1">
    <source>
        <dbReference type="EMBL" id="AKB83660.1"/>
    </source>
</evidence>
<dbReference type="Pfam" id="PF12389">
    <property type="entry name" value="Peptidase_M73"/>
    <property type="match status" value="1"/>
</dbReference>
<dbReference type="InterPro" id="IPR023833">
    <property type="entry name" value="Signal_pept_SipW-depend-type"/>
</dbReference>
<organism evidence="1 2">
    <name type="scientific">Methanosarcina barkeri 3</name>
    <dbReference type="NCBI Taxonomy" id="1434107"/>
    <lineage>
        <taxon>Archaea</taxon>
        <taxon>Methanobacteriati</taxon>
        <taxon>Methanobacteriota</taxon>
        <taxon>Stenosarchaea group</taxon>
        <taxon>Methanomicrobia</taxon>
        <taxon>Methanosarcinales</taxon>
        <taxon>Methanosarcinaceae</taxon>
        <taxon>Methanosarcina</taxon>
    </lineage>
</organism>
<dbReference type="PATRIC" id="fig|1434107.4.peg.3899"/>